<dbReference type="PRINTS" id="PR00039">
    <property type="entry name" value="HTHLYSR"/>
</dbReference>
<reference evidence="6 7" key="1">
    <citation type="submission" date="2023-05" db="EMBL/GenBank/DDBJ databases">
        <title>Draft genome of Paenibacillus sp. CCS26.</title>
        <authorList>
            <person name="Akita H."/>
            <person name="Shinto Y."/>
            <person name="Kimura Z."/>
        </authorList>
    </citation>
    <scope>NUCLEOTIDE SEQUENCE [LARGE SCALE GENOMIC DNA]</scope>
    <source>
        <strain evidence="6 7">CCS26</strain>
    </source>
</reference>
<proteinExistence type="inferred from homology"/>
<dbReference type="SUPFAM" id="SSF53850">
    <property type="entry name" value="Periplasmic binding protein-like II"/>
    <property type="match status" value="1"/>
</dbReference>
<dbReference type="CDD" id="cd05466">
    <property type="entry name" value="PBP2_LTTR_substrate"/>
    <property type="match status" value="1"/>
</dbReference>
<dbReference type="PANTHER" id="PTHR30126">
    <property type="entry name" value="HTH-TYPE TRANSCRIPTIONAL REGULATOR"/>
    <property type="match status" value="1"/>
</dbReference>
<accession>A0ABQ6NSE4</accession>
<organism evidence="6 7">
    <name type="scientific">Paenibacillus glycanilyticus</name>
    <dbReference type="NCBI Taxonomy" id="126569"/>
    <lineage>
        <taxon>Bacteria</taxon>
        <taxon>Bacillati</taxon>
        <taxon>Bacillota</taxon>
        <taxon>Bacilli</taxon>
        <taxon>Bacillales</taxon>
        <taxon>Paenibacillaceae</taxon>
        <taxon>Paenibacillus</taxon>
    </lineage>
</organism>
<evidence type="ECO:0000256" key="1">
    <source>
        <dbReference type="ARBA" id="ARBA00009437"/>
    </source>
</evidence>
<evidence type="ECO:0000259" key="5">
    <source>
        <dbReference type="PROSITE" id="PS50931"/>
    </source>
</evidence>
<dbReference type="Gene3D" id="1.10.10.10">
    <property type="entry name" value="Winged helix-like DNA-binding domain superfamily/Winged helix DNA-binding domain"/>
    <property type="match status" value="1"/>
</dbReference>
<feature type="domain" description="HTH lysR-type" evidence="5">
    <location>
        <begin position="1"/>
        <end position="58"/>
    </location>
</feature>
<gene>
    <name evidence="6" type="ORF">PghCCS26_51500</name>
</gene>
<dbReference type="PANTHER" id="PTHR30126:SF40">
    <property type="entry name" value="HTH-TYPE TRANSCRIPTIONAL REGULATOR GLTR"/>
    <property type="match status" value="1"/>
</dbReference>
<dbReference type="PROSITE" id="PS50931">
    <property type="entry name" value="HTH_LYSR"/>
    <property type="match status" value="1"/>
</dbReference>
<dbReference type="InterPro" id="IPR036388">
    <property type="entry name" value="WH-like_DNA-bd_sf"/>
</dbReference>
<dbReference type="InterPro" id="IPR005119">
    <property type="entry name" value="LysR_subst-bd"/>
</dbReference>
<evidence type="ECO:0000256" key="2">
    <source>
        <dbReference type="ARBA" id="ARBA00023015"/>
    </source>
</evidence>
<comment type="similarity">
    <text evidence="1">Belongs to the LysR transcriptional regulatory family.</text>
</comment>
<dbReference type="InterPro" id="IPR036390">
    <property type="entry name" value="WH_DNA-bd_sf"/>
</dbReference>
<keyword evidence="2" id="KW-0805">Transcription regulation</keyword>
<dbReference type="RefSeq" id="WP_248760660.1">
    <property type="nucleotide sequence ID" value="NZ_BTCL01000024.1"/>
</dbReference>
<comment type="caution">
    <text evidence="6">The sequence shown here is derived from an EMBL/GenBank/DDBJ whole genome shotgun (WGS) entry which is preliminary data.</text>
</comment>
<keyword evidence="7" id="KW-1185">Reference proteome</keyword>
<dbReference type="InterPro" id="IPR000847">
    <property type="entry name" value="LysR_HTH_N"/>
</dbReference>
<dbReference type="Pfam" id="PF03466">
    <property type="entry name" value="LysR_substrate"/>
    <property type="match status" value="1"/>
</dbReference>
<dbReference type="Pfam" id="PF00126">
    <property type="entry name" value="HTH_1"/>
    <property type="match status" value="1"/>
</dbReference>
<evidence type="ECO:0000313" key="6">
    <source>
        <dbReference type="EMBL" id="GMK48020.1"/>
    </source>
</evidence>
<evidence type="ECO:0000256" key="4">
    <source>
        <dbReference type="ARBA" id="ARBA00023163"/>
    </source>
</evidence>
<keyword evidence="4" id="KW-0804">Transcription</keyword>
<evidence type="ECO:0000256" key="3">
    <source>
        <dbReference type="ARBA" id="ARBA00023125"/>
    </source>
</evidence>
<keyword evidence="3" id="KW-0238">DNA-binding</keyword>
<protein>
    <recommendedName>
        <fullName evidence="5">HTH lysR-type domain-containing protein</fullName>
    </recommendedName>
</protein>
<name>A0ABQ6NSE4_9BACL</name>
<dbReference type="SUPFAM" id="SSF46785">
    <property type="entry name" value="Winged helix' DNA-binding domain"/>
    <property type="match status" value="1"/>
</dbReference>
<dbReference type="Gene3D" id="3.40.190.10">
    <property type="entry name" value="Periplasmic binding protein-like II"/>
    <property type="match status" value="2"/>
</dbReference>
<evidence type="ECO:0000313" key="7">
    <source>
        <dbReference type="Proteomes" id="UP001285921"/>
    </source>
</evidence>
<dbReference type="Proteomes" id="UP001285921">
    <property type="component" value="Unassembled WGS sequence"/>
</dbReference>
<sequence>MDSSQLEAFIAIAHLLNFTKAAEHLHISQSAITARIKALEAAVGKELFQRDNRNVSLTQGGIAFYPYAERMLRLFAESKLTLSDTFEHSVVMSGPGSVWHYRYLPRILAFKSDNPQVAVKFFSHIDPTYMVRDLLLDGMVHLAIRFDPPEHPKVTRQLLFEDELLLVSKQPKAGVMQQEDFRSPDYCHLAWGAPFPEWFAELAGTGYVPALEIDHSSIMLTILLQGDRFGFLPRSIAQPYLDSQALFELSCTVKAPSIRAYATYLTDQRQSSSVMLALRMLGLS</sequence>
<dbReference type="EMBL" id="BTCL01000024">
    <property type="protein sequence ID" value="GMK48020.1"/>
    <property type="molecule type" value="Genomic_DNA"/>
</dbReference>